<evidence type="ECO:0008006" key="4">
    <source>
        <dbReference type="Google" id="ProtNLM"/>
    </source>
</evidence>
<organism evidence="2 3">
    <name type="scientific">Danxiaibacter flavus</name>
    <dbReference type="NCBI Taxonomy" id="3049108"/>
    <lineage>
        <taxon>Bacteria</taxon>
        <taxon>Pseudomonadati</taxon>
        <taxon>Bacteroidota</taxon>
        <taxon>Chitinophagia</taxon>
        <taxon>Chitinophagales</taxon>
        <taxon>Chitinophagaceae</taxon>
        <taxon>Danxiaibacter</taxon>
    </lineage>
</organism>
<comment type="caution">
    <text evidence="2">The sequence shown here is derived from an EMBL/GenBank/DDBJ whole genome shotgun (WGS) entry which is preliminary data.</text>
</comment>
<dbReference type="Pfam" id="PF14023">
    <property type="entry name" value="Bestrophin-like"/>
    <property type="match status" value="1"/>
</dbReference>
<protein>
    <recommendedName>
        <fullName evidence="4">DUF4239 domain-containing protein</fullName>
    </recommendedName>
</protein>
<dbReference type="PROSITE" id="PS51257">
    <property type="entry name" value="PROKAR_LIPOPROTEIN"/>
    <property type="match status" value="1"/>
</dbReference>
<reference evidence="2 3" key="1">
    <citation type="submission" date="2023-07" db="EMBL/GenBank/DDBJ databases">
        <authorList>
            <person name="Lian W.-H."/>
        </authorList>
    </citation>
    <scope>NUCLEOTIDE SEQUENCE [LARGE SCALE GENOMIC DNA]</scope>
    <source>
        <strain evidence="2 3">SYSU DXS3180</strain>
    </source>
</reference>
<dbReference type="Proteomes" id="UP001560573">
    <property type="component" value="Unassembled WGS sequence"/>
</dbReference>
<keyword evidence="3" id="KW-1185">Reference proteome</keyword>
<feature type="transmembrane region" description="Helical" evidence="1">
    <location>
        <begin position="218"/>
        <end position="236"/>
    </location>
</feature>
<feature type="transmembrane region" description="Helical" evidence="1">
    <location>
        <begin position="12"/>
        <end position="31"/>
    </location>
</feature>
<accession>A0ABV3ZFE1</accession>
<feature type="transmembrane region" description="Helical" evidence="1">
    <location>
        <begin position="186"/>
        <end position="206"/>
    </location>
</feature>
<feature type="transmembrane region" description="Helical" evidence="1">
    <location>
        <begin position="51"/>
        <end position="68"/>
    </location>
</feature>
<dbReference type="RefSeq" id="WP_369329719.1">
    <property type="nucleotide sequence ID" value="NZ_JAULBC010000003.1"/>
</dbReference>
<keyword evidence="1" id="KW-0812">Transmembrane</keyword>
<sequence>MKYSLLFRTDAWVLCLFLFVGCIFMVSLGKLVQIKFFSHDVQESRGGVNSLLGALFGLWGFMLAFTFSQSSARFDNVRTIMVDESNVIRNTILRVETFPDSIRTGLRPDMQKYLEAQIDYYKYAADLEKFIKAKQTTEDVKKQLWMKTIAASHLPNMGITSANMLASLTGMYDIASKRDALLLSDVPELVVYMLFFLALCISFIGGFTTPANIKPKEWLVIVGFLLLASIIIYITFDLARPLRGFIKPTIGIDRLAELRKLM</sequence>
<gene>
    <name evidence="2" type="ORF">QTN47_12425</name>
</gene>
<keyword evidence="1" id="KW-1133">Transmembrane helix</keyword>
<evidence type="ECO:0000256" key="1">
    <source>
        <dbReference type="SAM" id="Phobius"/>
    </source>
</evidence>
<evidence type="ECO:0000313" key="3">
    <source>
        <dbReference type="Proteomes" id="UP001560573"/>
    </source>
</evidence>
<name>A0ABV3ZFE1_9BACT</name>
<dbReference type="EMBL" id="JAULBC010000003">
    <property type="protein sequence ID" value="MEX6688310.1"/>
    <property type="molecule type" value="Genomic_DNA"/>
</dbReference>
<evidence type="ECO:0000313" key="2">
    <source>
        <dbReference type="EMBL" id="MEX6688310.1"/>
    </source>
</evidence>
<keyword evidence="1" id="KW-0472">Membrane</keyword>
<proteinExistence type="predicted"/>
<dbReference type="InterPro" id="IPR025333">
    <property type="entry name" value="DUF4239"/>
</dbReference>